<feature type="domain" description="Lipid/polyisoprenoid-binding YceI-like" evidence="2">
    <location>
        <begin position="22"/>
        <end position="187"/>
    </location>
</feature>
<feature type="chain" id="PRO_5046464305" evidence="1">
    <location>
        <begin position="22"/>
        <end position="189"/>
    </location>
</feature>
<evidence type="ECO:0000259" key="2">
    <source>
        <dbReference type="SMART" id="SM00867"/>
    </source>
</evidence>
<reference evidence="3 4" key="1">
    <citation type="submission" date="2021-03" db="EMBL/GenBank/DDBJ databases">
        <title>Gelidibacter sp. nov., isolated from costal sediment.</title>
        <authorList>
            <person name="Lun K.-Y."/>
        </authorList>
    </citation>
    <scope>NUCLEOTIDE SEQUENCE [LARGE SCALE GENOMIC DNA]</scope>
    <source>
        <strain evidence="3 4">DF109</strain>
    </source>
</reference>
<dbReference type="RefSeq" id="WP_208234955.1">
    <property type="nucleotide sequence ID" value="NZ_JAGEVG010000023.1"/>
</dbReference>
<keyword evidence="1" id="KW-0732">Signal</keyword>
<comment type="caution">
    <text evidence="3">The sequence shown here is derived from an EMBL/GenBank/DDBJ whole genome shotgun (WGS) entry which is preliminary data.</text>
</comment>
<accession>A0ABS3SYM9</accession>
<gene>
    <name evidence="3" type="ORF">J4051_16365</name>
</gene>
<dbReference type="SMART" id="SM00867">
    <property type="entry name" value="YceI"/>
    <property type="match status" value="1"/>
</dbReference>
<feature type="signal peptide" evidence="1">
    <location>
        <begin position="1"/>
        <end position="21"/>
    </location>
</feature>
<dbReference type="EMBL" id="JAGEVG010000023">
    <property type="protein sequence ID" value="MBO3099847.1"/>
    <property type="molecule type" value="Genomic_DNA"/>
</dbReference>
<dbReference type="InterPro" id="IPR007372">
    <property type="entry name" value="Lipid/polyisoprenoid-bd_YceI"/>
</dbReference>
<dbReference type="Gene3D" id="2.40.128.110">
    <property type="entry name" value="Lipid/polyisoprenoid-binding, YceI-like"/>
    <property type="match status" value="1"/>
</dbReference>
<dbReference type="SUPFAM" id="SSF101874">
    <property type="entry name" value="YceI-like"/>
    <property type="match status" value="1"/>
</dbReference>
<protein>
    <submittedName>
        <fullName evidence="3">YceI family protein</fullName>
    </submittedName>
</protein>
<keyword evidence="4" id="KW-1185">Reference proteome</keyword>
<organism evidence="3 4">
    <name type="scientific">Gelidibacter pelagius</name>
    <dbReference type="NCBI Taxonomy" id="2819985"/>
    <lineage>
        <taxon>Bacteria</taxon>
        <taxon>Pseudomonadati</taxon>
        <taxon>Bacteroidota</taxon>
        <taxon>Flavobacteriia</taxon>
        <taxon>Flavobacteriales</taxon>
        <taxon>Flavobacteriaceae</taxon>
        <taxon>Gelidibacter</taxon>
    </lineage>
</organism>
<proteinExistence type="predicted"/>
<evidence type="ECO:0000313" key="4">
    <source>
        <dbReference type="Proteomes" id="UP000681315"/>
    </source>
</evidence>
<dbReference type="Proteomes" id="UP000681315">
    <property type="component" value="Unassembled WGS sequence"/>
</dbReference>
<dbReference type="InterPro" id="IPR036761">
    <property type="entry name" value="TTHA0802/YceI-like_sf"/>
</dbReference>
<dbReference type="Pfam" id="PF04264">
    <property type="entry name" value="YceI"/>
    <property type="match status" value="1"/>
</dbReference>
<name>A0ABS3SYM9_9FLAO</name>
<evidence type="ECO:0000313" key="3">
    <source>
        <dbReference type="EMBL" id="MBO3099847.1"/>
    </source>
</evidence>
<dbReference type="PANTHER" id="PTHR34406:SF1">
    <property type="entry name" value="PROTEIN YCEI"/>
    <property type="match status" value="1"/>
</dbReference>
<sequence>MKNFMSLVAVLFFTISSFAQTQWKVDPYHSSLNFNISHSGISIVNGKFQEYTGNLTTDGEALTDANFDFNVKVNSIDTSVENRDNHLRSTDFFDVEKFPNMTFKGSKILATGKPNEYLLYGKLTIKDVTKDVIFDVHYGGTVTSDKGQKLGLKATTTINRFDYNINYDPAAAGVGKDVNIVAHLQFAKQ</sequence>
<dbReference type="PANTHER" id="PTHR34406">
    <property type="entry name" value="PROTEIN YCEI"/>
    <property type="match status" value="1"/>
</dbReference>
<evidence type="ECO:0000256" key="1">
    <source>
        <dbReference type="SAM" id="SignalP"/>
    </source>
</evidence>